<evidence type="ECO:0000313" key="3">
    <source>
        <dbReference type="EMBL" id="SFP44543.1"/>
    </source>
</evidence>
<reference evidence="4" key="1">
    <citation type="submission" date="2016-10" db="EMBL/GenBank/DDBJ databases">
        <authorList>
            <person name="Varghese N."/>
            <person name="Submissions S."/>
        </authorList>
    </citation>
    <scope>NUCLEOTIDE SEQUENCE [LARGE SCALE GENOMIC DNA]</scope>
    <source>
        <strain evidence="4">JCM 18195</strain>
    </source>
</reference>
<feature type="region of interest" description="Disordered" evidence="1">
    <location>
        <begin position="184"/>
        <end position="243"/>
    </location>
</feature>
<sequence>MSGITPLLDTLLHQVLGRRVDIPLAKDLNQPAGPVVPVQGMQPLRSDSRLDPRGLPQAQEAGRAQQASAAQASQPRSGLAGTPAMAAPVDAASSSTITSFSSAARAIADLLQRFPAPASAIGPATPLLAGAPGEAPAAALIAARLQQSIQHSGLFYESHVARWFRGELPLEALRHEPQMRVPLQAAPRGSEPPVPAPLPAGSPTSPVGQQSASAPALPPGEAARAAVPAGNGDEMPGAEALEGGQESVASVLRQQLELLAVPQLRWEGNVWAGVFMGLVIEAPALAEPELDEEGETAEREAATGGEWKVRLGLQLAGHGALEAAISLQGERLALTLQTDSASLRGYFEGSHGELEASLLACGFSSVRLQLLDAVVKEAEDGRG</sequence>
<feature type="compositionally biased region" description="Polar residues" evidence="1">
    <location>
        <begin position="204"/>
        <end position="213"/>
    </location>
</feature>
<keyword evidence="4" id="KW-1185">Reference proteome</keyword>
<feature type="region of interest" description="Disordered" evidence="1">
    <location>
        <begin position="27"/>
        <end position="83"/>
    </location>
</feature>
<dbReference type="AlphaFoldDB" id="A0A1I5QE65"/>
<feature type="domain" description="Flagellar hook-length control protein-like C-terminal" evidence="2">
    <location>
        <begin position="299"/>
        <end position="368"/>
    </location>
</feature>
<name>A0A1I5QE65_9GAMM</name>
<evidence type="ECO:0000259" key="2">
    <source>
        <dbReference type="Pfam" id="PF02120"/>
    </source>
</evidence>
<dbReference type="Pfam" id="PF02120">
    <property type="entry name" value="Flg_hook"/>
    <property type="match status" value="1"/>
</dbReference>
<evidence type="ECO:0000313" key="4">
    <source>
        <dbReference type="Proteomes" id="UP000243084"/>
    </source>
</evidence>
<accession>A0A1I5QE65</accession>
<evidence type="ECO:0000256" key="1">
    <source>
        <dbReference type="SAM" id="MobiDB-lite"/>
    </source>
</evidence>
<dbReference type="EMBL" id="FOXM01000002">
    <property type="protein sequence ID" value="SFP44543.1"/>
    <property type="molecule type" value="Genomic_DNA"/>
</dbReference>
<dbReference type="RefSeq" id="WP_092428485.1">
    <property type="nucleotide sequence ID" value="NZ_FOXM01000002.1"/>
</dbReference>
<feature type="compositionally biased region" description="Pro residues" evidence="1">
    <location>
        <begin position="190"/>
        <end position="200"/>
    </location>
</feature>
<feature type="compositionally biased region" description="Low complexity" evidence="1">
    <location>
        <begin position="56"/>
        <end position="78"/>
    </location>
</feature>
<protein>
    <recommendedName>
        <fullName evidence="2">Flagellar hook-length control protein-like C-terminal domain-containing protein</fullName>
    </recommendedName>
</protein>
<dbReference type="Proteomes" id="UP000243084">
    <property type="component" value="Unassembled WGS sequence"/>
</dbReference>
<organism evidence="3 4">
    <name type="scientific">Geopseudomonas sagittaria</name>
    <dbReference type="NCBI Taxonomy" id="1135990"/>
    <lineage>
        <taxon>Bacteria</taxon>
        <taxon>Pseudomonadati</taxon>
        <taxon>Pseudomonadota</taxon>
        <taxon>Gammaproteobacteria</taxon>
        <taxon>Pseudomonadales</taxon>
        <taxon>Pseudomonadaceae</taxon>
        <taxon>Geopseudomonas</taxon>
    </lineage>
</organism>
<dbReference type="OrthoDB" id="5296742at2"/>
<dbReference type="InterPro" id="IPR021136">
    <property type="entry name" value="Flagellar_hook_control-like_C"/>
</dbReference>
<proteinExistence type="predicted"/>
<gene>
    <name evidence="3" type="ORF">SAMN05216229_102321</name>
</gene>